<evidence type="ECO:0000313" key="4">
    <source>
        <dbReference type="EMBL" id="MDX8129588.1"/>
    </source>
</evidence>
<dbReference type="SUPFAM" id="SSF109709">
    <property type="entry name" value="KorB DNA-binding domain-like"/>
    <property type="match status" value="1"/>
</dbReference>
<dbReference type="NCBIfam" id="TIGR00180">
    <property type="entry name" value="parB_part"/>
    <property type="match status" value="1"/>
</dbReference>
<dbReference type="Gene3D" id="2.30.30.150">
    <property type="entry name" value="KorB, C-terminal domain"/>
    <property type="match status" value="1"/>
</dbReference>
<comment type="similarity">
    <text evidence="1">Belongs to the ParB family.</text>
</comment>
<feature type="compositionally biased region" description="Basic and acidic residues" evidence="2">
    <location>
        <begin position="312"/>
        <end position="327"/>
    </location>
</feature>
<proteinExistence type="inferred from homology"/>
<dbReference type="PANTHER" id="PTHR33375:SF1">
    <property type="entry name" value="CHROMOSOME-PARTITIONING PROTEIN PARB-RELATED"/>
    <property type="match status" value="1"/>
</dbReference>
<dbReference type="SUPFAM" id="SSF50037">
    <property type="entry name" value="C-terminal domain of transcriptional repressors"/>
    <property type="match status" value="1"/>
</dbReference>
<dbReference type="InterPro" id="IPR050336">
    <property type="entry name" value="Chromosome_partition/occlusion"/>
</dbReference>
<accession>A0ABU4UJM4</accession>
<sequence>MTDQLHTIASSGLALHEIGDLAGLLSEQPKEASGYAEIDINLIDEDPAQPRTEFNPGFSAESIAELAESIDNSGLLQPITIRKHPEIEGRYMIKDGARRYRASKQNGAEKIAAIIEDEGDKSAARVKIEQLIVNLQKEGNTPLEIAHTIATALEEGIGKKTISSLIGKSPAWVTLHTTLLKLPAELDAAYKAGKVTDVNIIYELNKLYKTNQDDVMAWLDTPGQEFTRGQLKLFQEYLKDKKENIGGIQDANNERTDNLSDTSNDDLNSDQVSDTALTGEGESNIEVGEHSLVATGDEQLQSAESAGTSIDPELKQQEDSEKKKVVDPSKFKKAIVQIWHDGRPGRIMLDKRPSTEGRGHIKYDDDGHELEVDLGEVKLLAVLEG</sequence>
<dbReference type="InterPro" id="IPR003115">
    <property type="entry name" value="ParB_N"/>
</dbReference>
<dbReference type="SMART" id="SM00470">
    <property type="entry name" value="ParB"/>
    <property type="match status" value="1"/>
</dbReference>
<dbReference type="Pfam" id="PF02195">
    <property type="entry name" value="ParB_N"/>
    <property type="match status" value="1"/>
</dbReference>
<feature type="domain" description="ParB-like N-terminal" evidence="3">
    <location>
        <begin position="36"/>
        <end position="132"/>
    </location>
</feature>
<evidence type="ECO:0000259" key="3">
    <source>
        <dbReference type="SMART" id="SM00470"/>
    </source>
</evidence>
<dbReference type="InterPro" id="IPR042075">
    <property type="entry name" value="KorB_DNA-db"/>
</dbReference>
<dbReference type="InterPro" id="IPR008988">
    <property type="entry name" value="Transcriptional_repressor_C"/>
</dbReference>
<dbReference type="InterPro" id="IPR004437">
    <property type="entry name" value="ParB/RepB/Spo0J"/>
</dbReference>
<dbReference type="InterPro" id="IPR036086">
    <property type="entry name" value="ParB/Sulfiredoxin_sf"/>
</dbReference>
<dbReference type="InterPro" id="IPR013741">
    <property type="entry name" value="KorB_domain"/>
</dbReference>
<organism evidence="4 5">
    <name type="scientific">Methylomonas defluvii</name>
    <dbReference type="NCBI Taxonomy" id="3045149"/>
    <lineage>
        <taxon>Bacteria</taxon>
        <taxon>Pseudomonadati</taxon>
        <taxon>Pseudomonadota</taxon>
        <taxon>Gammaproteobacteria</taxon>
        <taxon>Methylococcales</taxon>
        <taxon>Methylococcaceae</taxon>
        <taxon>Methylomonas</taxon>
    </lineage>
</organism>
<dbReference type="PANTHER" id="PTHR33375">
    <property type="entry name" value="CHROMOSOME-PARTITIONING PROTEIN PARB-RELATED"/>
    <property type="match status" value="1"/>
</dbReference>
<dbReference type="Gene3D" id="6.10.250.140">
    <property type="match status" value="1"/>
</dbReference>
<feature type="compositionally biased region" description="Polar residues" evidence="2">
    <location>
        <begin position="298"/>
        <end position="308"/>
    </location>
</feature>
<dbReference type="Pfam" id="PF08535">
    <property type="entry name" value="KorB"/>
    <property type="match status" value="1"/>
</dbReference>
<name>A0ABU4UJM4_9GAMM</name>
<evidence type="ECO:0000256" key="2">
    <source>
        <dbReference type="SAM" id="MobiDB-lite"/>
    </source>
</evidence>
<dbReference type="InterPro" id="IPR037048">
    <property type="entry name" value="KorB_C_sf"/>
</dbReference>
<feature type="region of interest" description="Disordered" evidence="2">
    <location>
        <begin position="245"/>
        <end position="285"/>
    </location>
</feature>
<keyword evidence="5" id="KW-1185">Reference proteome</keyword>
<dbReference type="RefSeq" id="WP_196433897.1">
    <property type="nucleotide sequence ID" value="NZ_JAXARY010000023.1"/>
</dbReference>
<dbReference type="Gene3D" id="1.10.10.730">
    <property type="entry name" value="KorB DNA-binding domain"/>
    <property type="match status" value="1"/>
</dbReference>
<dbReference type="Gene3D" id="3.90.1530.10">
    <property type="entry name" value="Conserved hypothetical protein from pyrococcus furiosus pfu- 392566-001, ParB domain"/>
    <property type="match status" value="1"/>
</dbReference>
<evidence type="ECO:0000313" key="5">
    <source>
        <dbReference type="Proteomes" id="UP001284537"/>
    </source>
</evidence>
<dbReference type="Pfam" id="PF06613">
    <property type="entry name" value="KorB_C"/>
    <property type="match status" value="1"/>
</dbReference>
<comment type="caution">
    <text evidence="4">The sequence shown here is derived from an EMBL/GenBank/DDBJ whole genome shotgun (WGS) entry which is preliminary data.</text>
</comment>
<dbReference type="SUPFAM" id="SSF110849">
    <property type="entry name" value="ParB/Sulfiredoxin"/>
    <property type="match status" value="1"/>
</dbReference>
<dbReference type="Proteomes" id="UP001284537">
    <property type="component" value="Unassembled WGS sequence"/>
</dbReference>
<dbReference type="InterPro" id="IPR010575">
    <property type="entry name" value="KorB_C"/>
</dbReference>
<reference evidence="4 5" key="1">
    <citation type="submission" date="2023-11" db="EMBL/GenBank/DDBJ databases">
        <authorList>
            <person name="Ouyang M.-Y."/>
        </authorList>
    </citation>
    <scope>NUCLEOTIDE SEQUENCE [LARGE SCALE GENOMIC DNA]</scope>
    <source>
        <strain evidence="4 5">OY6</strain>
    </source>
</reference>
<evidence type="ECO:0000256" key="1">
    <source>
        <dbReference type="ARBA" id="ARBA00006295"/>
    </source>
</evidence>
<dbReference type="EMBL" id="JAXARY010000023">
    <property type="protein sequence ID" value="MDX8129588.1"/>
    <property type="molecule type" value="Genomic_DNA"/>
</dbReference>
<gene>
    <name evidence="4" type="ORF">QLH52_19970</name>
</gene>
<protein>
    <submittedName>
        <fullName evidence="4">ParB/RepB/Spo0J family partition protein</fullName>
    </submittedName>
</protein>
<feature type="region of interest" description="Disordered" evidence="2">
    <location>
        <begin position="298"/>
        <end position="327"/>
    </location>
</feature>